<protein>
    <recommendedName>
        <fullName evidence="3">DUF1822 domain-containing protein</fullName>
    </recommendedName>
</protein>
<gene>
    <name evidence="1" type="ORF">XM38_044180</name>
</gene>
<evidence type="ECO:0000313" key="2">
    <source>
        <dbReference type="Proteomes" id="UP000191901"/>
    </source>
</evidence>
<dbReference type="EMBL" id="CP021983">
    <property type="protein sequence ID" value="ASC73451.1"/>
    <property type="molecule type" value="Genomic_DNA"/>
</dbReference>
<evidence type="ECO:0008006" key="3">
    <source>
        <dbReference type="Google" id="ProtNLM"/>
    </source>
</evidence>
<name>A0A1Z3HSZ9_9CYAN</name>
<sequence length="138" mass="14884">MRTTTLDDLGSLLQSLDDRGLSMGSGAAAAYHDVSWAGGGLRLYALSWALAGTTGDPEWTLLVILGPQPGQSRPLGAGLQISDDQTLLVERYFADDEGDDYLYAQVIGSWQETFQVSLRFPDGTILTLPPLGFQPDFC</sequence>
<evidence type="ECO:0000313" key="1">
    <source>
        <dbReference type="EMBL" id="ASC73451.1"/>
    </source>
</evidence>
<dbReference type="KEGG" id="hhg:XM38_044180"/>
<reference evidence="1 2" key="1">
    <citation type="journal article" date="2016" name="Biochim. Biophys. Acta">
        <title>Characterization of red-shifted phycobilisomes isolated from the chlorophyll f-containing cyanobacterium Halomicronema hongdechloris.</title>
        <authorList>
            <person name="Li Y."/>
            <person name="Lin Y."/>
            <person name="Garvey C.J."/>
            <person name="Birch D."/>
            <person name="Corkery R.W."/>
            <person name="Loughlin P.C."/>
            <person name="Scheer H."/>
            <person name="Willows R.D."/>
            <person name="Chen M."/>
        </authorList>
    </citation>
    <scope>NUCLEOTIDE SEQUENCE [LARGE SCALE GENOMIC DNA]</scope>
    <source>
        <strain evidence="1 2">C2206</strain>
    </source>
</reference>
<dbReference type="Proteomes" id="UP000191901">
    <property type="component" value="Chromosome"/>
</dbReference>
<proteinExistence type="predicted"/>
<accession>A0A1Z3HSZ9</accession>
<organism evidence="1 2">
    <name type="scientific">Halomicronema hongdechloris C2206</name>
    <dbReference type="NCBI Taxonomy" id="1641165"/>
    <lineage>
        <taxon>Bacteria</taxon>
        <taxon>Bacillati</taxon>
        <taxon>Cyanobacteriota</taxon>
        <taxon>Cyanophyceae</taxon>
        <taxon>Nodosilineales</taxon>
        <taxon>Nodosilineaceae</taxon>
        <taxon>Halomicronema</taxon>
    </lineage>
</organism>
<dbReference type="RefSeq" id="WP_088430975.1">
    <property type="nucleotide sequence ID" value="NZ_CP021983.2"/>
</dbReference>
<dbReference type="AlphaFoldDB" id="A0A1Z3HSZ9"/>
<keyword evidence="2" id="KW-1185">Reference proteome</keyword>